<keyword evidence="3" id="KW-1185">Reference proteome</keyword>
<feature type="region of interest" description="Disordered" evidence="1">
    <location>
        <begin position="29"/>
        <end position="59"/>
    </location>
</feature>
<proteinExistence type="predicted"/>
<dbReference type="STRING" id="1095629.A0A0C9Y4T6"/>
<dbReference type="Proteomes" id="UP000054477">
    <property type="component" value="Unassembled WGS sequence"/>
</dbReference>
<organism evidence="2 3">
    <name type="scientific">Laccaria amethystina LaAM-08-1</name>
    <dbReference type="NCBI Taxonomy" id="1095629"/>
    <lineage>
        <taxon>Eukaryota</taxon>
        <taxon>Fungi</taxon>
        <taxon>Dikarya</taxon>
        <taxon>Basidiomycota</taxon>
        <taxon>Agaricomycotina</taxon>
        <taxon>Agaricomycetes</taxon>
        <taxon>Agaricomycetidae</taxon>
        <taxon>Agaricales</taxon>
        <taxon>Agaricineae</taxon>
        <taxon>Hydnangiaceae</taxon>
        <taxon>Laccaria</taxon>
    </lineage>
</organism>
<name>A0A0C9Y4T6_9AGAR</name>
<reference evidence="3" key="2">
    <citation type="submission" date="2015-01" db="EMBL/GenBank/DDBJ databases">
        <title>Evolutionary Origins and Diversification of the Mycorrhizal Mutualists.</title>
        <authorList>
            <consortium name="DOE Joint Genome Institute"/>
            <consortium name="Mycorrhizal Genomics Consortium"/>
            <person name="Kohler A."/>
            <person name="Kuo A."/>
            <person name="Nagy L.G."/>
            <person name="Floudas D."/>
            <person name="Copeland A."/>
            <person name="Barry K.W."/>
            <person name="Cichocki N."/>
            <person name="Veneault-Fourrey C."/>
            <person name="LaButti K."/>
            <person name="Lindquist E.A."/>
            <person name="Lipzen A."/>
            <person name="Lundell T."/>
            <person name="Morin E."/>
            <person name="Murat C."/>
            <person name="Riley R."/>
            <person name="Ohm R."/>
            <person name="Sun H."/>
            <person name="Tunlid A."/>
            <person name="Henrissat B."/>
            <person name="Grigoriev I.V."/>
            <person name="Hibbett D.S."/>
            <person name="Martin F."/>
        </authorList>
    </citation>
    <scope>NUCLEOTIDE SEQUENCE [LARGE SCALE GENOMIC DNA]</scope>
    <source>
        <strain evidence="3">LaAM-08-1</strain>
    </source>
</reference>
<dbReference type="OrthoDB" id="248233at2759"/>
<reference evidence="2 3" key="1">
    <citation type="submission" date="2014-04" db="EMBL/GenBank/DDBJ databases">
        <authorList>
            <consortium name="DOE Joint Genome Institute"/>
            <person name="Kuo A."/>
            <person name="Kohler A."/>
            <person name="Nagy L.G."/>
            <person name="Floudas D."/>
            <person name="Copeland A."/>
            <person name="Barry K.W."/>
            <person name="Cichocki N."/>
            <person name="Veneault-Fourrey C."/>
            <person name="LaButti K."/>
            <person name="Lindquist E.A."/>
            <person name="Lipzen A."/>
            <person name="Lundell T."/>
            <person name="Morin E."/>
            <person name="Murat C."/>
            <person name="Sun H."/>
            <person name="Tunlid A."/>
            <person name="Henrissat B."/>
            <person name="Grigoriev I.V."/>
            <person name="Hibbett D.S."/>
            <person name="Martin F."/>
            <person name="Nordberg H.P."/>
            <person name="Cantor M.N."/>
            <person name="Hua S.X."/>
        </authorList>
    </citation>
    <scope>NUCLEOTIDE SEQUENCE [LARGE SCALE GENOMIC DNA]</scope>
    <source>
        <strain evidence="2 3">LaAM-08-1</strain>
    </source>
</reference>
<evidence type="ECO:0000256" key="1">
    <source>
        <dbReference type="SAM" id="MobiDB-lite"/>
    </source>
</evidence>
<accession>A0A0C9Y4T6</accession>
<evidence type="ECO:0000313" key="3">
    <source>
        <dbReference type="Proteomes" id="UP000054477"/>
    </source>
</evidence>
<evidence type="ECO:0000313" key="2">
    <source>
        <dbReference type="EMBL" id="KIK03093.1"/>
    </source>
</evidence>
<sequence>MMAGGIGASVVVVKEIEVPFGMVELVARRKRKGRVEGEDEDTDMGQTETETSDMGGDDLSGTAVLERATLFAMDLESDFDEPTSQLRFAIDLEIASVFKPRPVHTRVHNHLHVTSHGGGEE</sequence>
<dbReference type="HOGENOM" id="CLU_2038455_0_0_1"/>
<dbReference type="EMBL" id="KN838584">
    <property type="protein sequence ID" value="KIK03093.1"/>
    <property type="molecule type" value="Genomic_DNA"/>
</dbReference>
<dbReference type="AlphaFoldDB" id="A0A0C9Y4T6"/>
<gene>
    <name evidence="2" type="ORF">K443DRAFT_655155</name>
</gene>
<protein>
    <submittedName>
        <fullName evidence="2">Uncharacterized protein</fullName>
    </submittedName>
</protein>